<gene>
    <name evidence="7" type="primary">PRSS16</name>
    <name evidence="7" type="ORF">SNEC2469_LOCUS5177</name>
</gene>
<evidence type="ECO:0000256" key="1">
    <source>
        <dbReference type="ARBA" id="ARBA00011079"/>
    </source>
</evidence>
<reference evidence="7" key="1">
    <citation type="submission" date="2021-02" db="EMBL/GenBank/DDBJ databases">
        <authorList>
            <person name="Dougan E. K."/>
            <person name="Rhodes N."/>
            <person name="Thang M."/>
            <person name="Chan C."/>
        </authorList>
    </citation>
    <scope>NUCLEOTIDE SEQUENCE</scope>
</reference>
<dbReference type="GO" id="GO:0070008">
    <property type="term" value="F:serine-type exopeptidase activity"/>
    <property type="evidence" value="ECO:0007669"/>
    <property type="project" value="InterPro"/>
</dbReference>
<dbReference type="Proteomes" id="UP000601435">
    <property type="component" value="Unassembled WGS sequence"/>
</dbReference>
<keyword evidence="6" id="KW-0812">Transmembrane</keyword>
<dbReference type="OrthoDB" id="406761at2759"/>
<dbReference type="PANTHER" id="PTHR11010:SF11">
    <property type="entry name" value="THYMUS-SPECIFIC SERINE PROTEASE"/>
    <property type="match status" value="1"/>
</dbReference>
<dbReference type="EMBL" id="CAJNJA010009808">
    <property type="protein sequence ID" value="CAE7250755.1"/>
    <property type="molecule type" value="Genomic_DNA"/>
</dbReference>
<evidence type="ECO:0000313" key="8">
    <source>
        <dbReference type="Proteomes" id="UP000601435"/>
    </source>
</evidence>
<comment type="similarity">
    <text evidence="1">Belongs to the peptidase S28 family.</text>
</comment>
<dbReference type="PANTHER" id="PTHR11010">
    <property type="entry name" value="PROTEASE S28 PRO-X CARBOXYPEPTIDASE-RELATED"/>
    <property type="match status" value="1"/>
</dbReference>
<dbReference type="InterPro" id="IPR008758">
    <property type="entry name" value="Peptidase_S28"/>
</dbReference>
<keyword evidence="5" id="KW-0325">Glycoprotein</keyword>
<keyword evidence="3" id="KW-0732">Signal</keyword>
<keyword evidence="8" id="KW-1185">Reference proteome</keyword>
<dbReference type="PROSITE" id="PS51257">
    <property type="entry name" value="PROKAR_LIPOPROTEIN"/>
    <property type="match status" value="1"/>
</dbReference>
<dbReference type="SUPFAM" id="SSF53474">
    <property type="entry name" value="alpha/beta-Hydrolases"/>
    <property type="match status" value="1"/>
</dbReference>
<evidence type="ECO:0000313" key="7">
    <source>
        <dbReference type="EMBL" id="CAE7250755.1"/>
    </source>
</evidence>
<dbReference type="Gene3D" id="3.40.50.1820">
    <property type="entry name" value="alpha/beta hydrolase"/>
    <property type="match status" value="1"/>
</dbReference>
<dbReference type="GO" id="GO:0008239">
    <property type="term" value="F:dipeptidyl-peptidase activity"/>
    <property type="evidence" value="ECO:0007669"/>
    <property type="project" value="TreeGrafter"/>
</dbReference>
<dbReference type="AlphaFoldDB" id="A0A812LQ94"/>
<evidence type="ECO:0000256" key="4">
    <source>
        <dbReference type="ARBA" id="ARBA00022801"/>
    </source>
</evidence>
<evidence type="ECO:0000256" key="5">
    <source>
        <dbReference type="ARBA" id="ARBA00023180"/>
    </source>
</evidence>
<evidence type="ECO:0000256" key="2">
    <source>
        <dbReference type="ARBA" id="ARBA00022670"/>
    </source>
</evidence>
<evidence type="ECO:0000256" key="6">
    <source>
        <dbReference type="SAM" id="Phobius"/>
    </source>
</evidence>
<feature type="transmembrane region" description="Helical" evidence="6">
    <location>
        <begin position="549"/>
        <end position="571"/>
    </location>
</feature>
<name>A0A812LQ94_9DINO</name>
<dbReference type="Pfam" id="PF05577">
    <property type="entry name" value="Peptidase_S28"/>
    <property type="match status" value="1"/>
</dbReference>
<organism evidence="7 8">
    <name type="scientific">Symbiodinium necroappetens</name>
    <dbReference type="NCBI Taxonomy" id="1628268"/>
    <lineage>
        <taxon>Eukaryota</taxon>
        <taxon>Sar</taxon>
        <taxon>Alveolata</taxon>
        <taxon>Dinophyceae</taxon>
        <taxon>Suessiales</taxon>
        <taxon>Symbiodiniaceae</taxon>
        <taxon>Symbiodinium</taxon>
    </lineage>
</organism>
<evidence type="ECO:0000256" key="3">
    <source>
        <dbReference type="ARBA" id="ARBA00022729"/>
    </source>
</evidence>
<keyword evidence="6" id="KW-0472">Membrane</keyword>
<keyword evidence="6" id="KW-1133">Transmembrane helix</keyword>
<keyword evidence="4" id="KW-0378">Hydrolase</keyword>
<protein>
    <submittedName>
        <fullName evidence="7">PRSS16 protein</fullName>
    </submittedName>
</protein>
<dbReference type="InterPro" id="IPR029058">
    <property type="entry name" value="AB_hydrolase_fold"/>
</dbReference>
<sequence length="592" mass="65731">MHCRFRDVTPVLASAYTFGLSCSWLQGLLHRVSERRNSVMRKPLAMVKCIFALLSICVAQPHQATTARYHEQLQDHFDLENNSTWPQAYYVNATYWRPGRNSPIFLCVGGEGPPLDSSVVVHSVHCNLAVEWRREKRALMFALEHRYYGCHNRSACPVSDLYAPDSLRYLSSRQAVEDIAHFVRAMNVEYKLASHNLWITWGGSYPGMLAGWSRLKHPGLIHASIASSAPVSATYDMPQYLDHVAYAYTVSDEGVGGSLACRDSIRKGHAWVEGRFQAGDLKAITDKFALSPESLSSQDSRVAFAASGVADFPAQENDPLCAEPGCNIAKVCAIMTNQSLGDEVQRLVQLRKVQNISGFPQTGILQVSRALGQTSSFRVGLHGIYRQDAELPDFWFYQTCKEFGFYQTCAAGGGCMFVRGLANASYYAAGCMKQFNISLEEVQNNIDATNDHYGGKEPLDDKGKLGSCVMFPNGQVDPWSTQSVLQSPSPDLPVLMVQGASHHAWTWPSRPEDQESVLAARTSIRQQADAFLRRPCKDTLDNGHKHRDLLWILVCAGAGSIVFALTIICAVRRCRRPQREGLLASNISLQNR</sequence>
<keyword evidence="2" id="KW-0645">Protease</keyword>
<dbReference type="InterPro" id="IPR042269">
    <property type="entry name" value="Ser_carbopepase_S28_SKS"/>
</dbReference>
<dbReference type="GO" id="GO:0006508">
    <property type="term" value="P:proteolysis"/>
    <property type="evidence" value="ECO:0007669"/>
    <property type="project" value="UniProtKB-KW"/>
</dbReference>
<comment type="caution">
    <text evidence="7">The sequence shown here is derived from an EMBL/GenBank/DDBJ whole genome shotgun (WGS) entry which is preliminary data.</text>
</comment>
<accession>A0A812LQ94</accession>
<proteinExistence type="inferred from homology"/>
<dbReference type="Gene3D" id="1.20.120.980">
    <property type="entry name" value="Serine carboxypeptidase S28, SKS domain"/>
    <property type="match status" value="1"/>
</dbReference>